<dbReference type="PANTHER" id="PTHR43280:SF2">
    <property type="entry name" value="HTH-TYPE TRANSCRIPTIONAL REGULATOR EXSA"/>
    <property type="match status" value="1"/>
</dbReference>
<accession>A0A8J7W6X3</accession>
<dbReference type="Gene3D" id="1.10.10.60">
    <property type="entry name" value="Homeodomain-like"/>
    <property type="match status" value="2"/>
</dbReference>
<dbReference type="PANTHER" id="PTHR43280">
    <property type="entry name" value="ARAC-FAMILY TRANSCRIPTIONAL REGULATOR"/>
    <property type="match status" value="1"/>
</dbReference>
<comment type="caution">
    <text evidence="6">The sequence shown here is derived from an EMBL/GenBank/DDBJ whole genome shotgun (WGS) entry which is preliminary data.</text>
</comment>
<reference evidence="6" key="2">
    <citation type="submission" date="2021-04" db="EMBL/GenBank/DDBJ databases">
        <authorList>
            <person name="Liu J."/>
        </authorList>
    </citation>
    <scope>NUCLEOTIDE SEQUENCE</scope>
    <source>
        <strain evidence="6">BAD-6</strain>
    </source>
</reference>
<feature type="domain" description="HTH araC/xylS-type" evidence="5">
    <location>
        <begin position="45"/>
        <end position="144"/>
    </location>
</feature>
<feature type="region of interest" description="Disordered" evidence="4">
    <location>
        <begin position="1"/>
        <end position="24"/>
    </location>
</feature>
<evidence type="ECO:0000256" key="1">
    <source>
        <dbReference type="ARBA" id="ARBA00023015"/>
    </source>
</evidence>
<organism evidence="6 7">
    <name type="scientific">Sinanaerobacter chloroacetimidivorans</name>
    <dbReference type="NCBI Taxonomy" id="2818044"/>
    <lineage>
        <taxon>Bacteria</taxon>
        <taxon>Bacillati</taxon>
        <taxon>Bacillota</taxon>
        <taxon>Clostridia</taxon>
        <taxon>Peptostreptococcales</taxon>
        <taxon>Anaerovoracaceae</taxon>
        <taxon>Sinanaerobacter</taxon>
    </lineage>
</organism>
<dbReference type="Pfam" id="PF12833">
    <property type="entry name" value="HTH_18"/>
    <property type="match status" value="1"/>
</dbReference>
<proteinExistence type="predicted"/>
<evidence type="ECO:0000256" key="4">
    <source>
        <dbReference type="SAM" id="MobiDB-lite"/>
    </source>
</evidence>
<evidence type="ECO:0000256" key="2">
    <source>
        <dbReference type="ARBA" id="ARBA00023125"/>
    </source>
</evidence>
<evidence type="ECO:0000256" key="3">
    <source>
        <dbReference type="ARBA" id="ARBA00023163"/>
    </source>
</evidence>
<dbReference type="PRINTS" id="PR00032">
    <property type="entry name" value="HTHARAC"/>
</dbReference>
<dbReference type="SMART" id="SM00342">
    <property type="entry name" value="HTH_ARAC"/>
    <property type="match status" value="1"/>
</dbReference>
<keyword evidence="7" id="KW-1185">Reference proteome</keyword>
<dbReference type="SUPFAM" id="SSF46689">
    <property type="entry name" value="Homeodomain-like"/>
    <property type="match status" value="2"/>
</dbReference>
<keyword evidence="1" id="KW-0805">Transcription regulation</keyword>
<keyword evidence="2" id="KW-0238">DNA-binding</keyword>
<gene>
    <name evidence="6" type="ORF">KCX82_20135</name>
</gene>
<dbReference type="GO" id="GO:0043565">
    <property type="term" value="F:sequence-specific DNA binding"/>
    <property type="evidence" value="ECO:0007669"/>
    <property type="project" value="InterPro"/>
</dbReference>
<dbReference type="RefSeq" id="WP_227020312.1">
    <property type="nucleotide sequence ID" value="NZ_JAGSND010000022.1"/>
</dbReference>
<keyword evidence="3" id="KW-0804">Transcription</keyword>
<reference evidence="6" key="1">
    <citation type="submission" date="2021-04" db="EMBL/GenBank/DDBJ databases">
        <title>Sinoanaerobacter chloroacetimidivorans sp. nov., an obligate anaerobic bacterium isolated from anaerobic sludge.</title>
        <authorList>
            <person name="Bao Y."/>
        </authorList>
    </citation>
    <scope>NUCLEOTIDE SEQUENCE</scope>
    <source>
        <strain evidence="6">BAD-6</strain>
    </source>
</reference>
<dbReference type="InterPro" id="IPR018060">
    <property type="entry name" value="HTH_AraC"/>
</dbReference>
<evidence type="ECO:0000313" key="7">
    <source>
        <dbReference type="Proteomes" id="UP000675664"/>
    </source>
</evidence>
<sequence length="163" mass="18195">MENQRASQSENQLPDQRASQSENQLPDQRIFLSCREGQGYPSLVKDAISLIECNYAFLYGIDDLAAQLEVTKPHLIRTFTASAGISPGKYLTRIRIYHAQLLLSSGSDTPMEMVAGACGYSCANYFSKVFKKHTGLTPTEYALSVNDTAFPSRNDMLLQRLYL</sequence>
<dbReference type="PROSITE" id="PS01124">
    <property type="entry name" value="HTH_ARAC_FAMILY_2"/>
    <property type="match status" value="1"/>
</dbReference>
<dbReference type="EMBL" id="JAGSND010000022">
    <property type="protein sequence ID" value="MBR0600198.1"/>
    <property type="molecule type" value="Genomic_DNA"/>
</dbReference>
<name>A0A8J7W6X3_9FIRM</name>
<evidence type="ECO:0000313" key="6">
    <source>
        <dbReference type="EMBL" id="MBR0600198.1"/>
    </source>
</evidence>
<dbReference type="InterPro" id="IPR020449">
    <property type="entry name" value="Tscrpt_reg_AraC-type_HTH"/>
</dbReference>
<dbReference type="GO" id="GO:0003700">
    <property type="term" value="F:DNA-binding transcription factor activity"/>
    <property type="evidence" value="ECO:0007669"/>
    <property type="project" value="InterPro"/>
</dbReference>
<dbReference type="Proteomes" id="UP000675664">
    <property type="component" value="Unassembled WGS sequence"/>
</dbReference>
<evidence type="ECO:0000259" key="5">
    <source>
        <dbReference type="PROSITE" id="PS01124"/>
    </source>
</evidence>
<dbReference type="InterPro" id="IPR009057">
    <property type="entry name" value="Homeodomain-like_sf"/>
</dbReference>
<dbReference type="AlphaFoldDB" id="A0A8J7W6X3"/>
<protein>
    <submittedName>
        <fullName evidence="6">Helix-turn-helix transcriptional regulator</fullName>
    </submittedName>
</protein>